<comment type="catalytic activity">
    <reaction evidence="1">
        <text>Hydrolysis of terminal, non-reducing beta-D-glucosyl residues with release of beta-D-glucose.</text>
        <dbReference type="EC" id="3.2.1.21"/>
    </reaction>
</comment>
<comment type="similarity">
    <text evidence="3 15">Belongs to the glycosyl hydrolase 31 family.</text>
</comment>
<comment type="subcellular location">
    <subcellularLocation>
        <location evidence="2">Secreted</location>
    </subcellularLocation>
</comment>
<evidence type="ECO:0000256" key="17">
    <source>
        <dbReference type="SAM" id="SignalP"/>
    </source>
</evidence>
<keyword evidence="6" id="KW-0964">Secreted</keyword>
<evidence type="ECO:0000256" key="12">
    <source>
        <dbReference type="ARBA" id="ARBA00023316"/>
    </source>
</evidence>
<evidence type="ECO:0000256" key="15">
    <source>
        <dbReference type="RuleBase" id="RU361185"/>
    </source>
</evidence>
<feature type="domain" description="Glycoside hydrolase family 31 N-terminal" evidence="19">
    <location>
        <begin position="111"/>
        <end position="224"/>
    </location>
</feature>
<evidence type="ECO:0000256" key="6">
    <source>
        <dbReference type="ARBA" id="ARBA00022525"/>
    </source>
</evidence>
<dbReference type="PANTHER" id="PTHR22762:SF67">
    <property type="entry name" value="ALPHA_BETA-GLUCOSIDASE AGDC-RELATED"/>
    <property type="match status" value="1"/>
</dbReference>
<evidence type="ECO:0000313" key="22">
    <source>
        <dbReference type="Proteomes" id="UP000230002"/>
    </source>
</evidence>
<evidence type="ECO:0000313" key="21">
    <source>
        <dbReference type="EMBL" id="PIL33187.1"/>
    </source>
</evidence>
<evidence type="ECO:0000256" key="14">
    <source>
        <dbReference type="ARBA" id="ARBA00025512"/>
    </source>
</evidence>
<keyword evidence="11 15" id="KW-0326">Glycosidase</keyword>
<dbReference type="SUPFAM" id="SSF74650">
    <property type="entry name" value="Galactose mutarotase-like"/>
    <property type="match status" value="1"/>
</dbReference>
<evidence type="ECO:0000256" key="10">
    <source>
        <dbReference type="ARBA" id="ARBA00023277"/>
    </source>
</evidence>
<dbReference type="InterPro" id="IPR048395">
    <property type="entry name" value="Glyco_hydro_31_C"/>
</dbReference>
<feature type="domain" description="Glycosyl hydrolase family 31 C-terminal" evidence="20">
    <location>
        <begin position="683"/>
        <end position="770"/>
    </location>
</feature>
<dbReference type="GO" id="GO:0005576">
    <property type="term" value="C:extracellular region"/>
    <property type="evidence" value="ECO:0007669"/>
    <property type="project" value="UniProtKB-SubCell"/>
</dbReference>
<dbReference type="Proteomes" id="UP000230002">
    <property type="component" value="Unassembled WGS sequence"/>
</dbReference>
<comment type="caution">
    <text evidence="21">The sequence shown here is derived from an EMBL/GenBank/DDBJ whole genome shotgun (WGS) entry which is preliminary data.</text>
</comment>
<dbReference type="PROSITE" id="PS00129">
    <property type="entry name" value="GLYCOSYL_HYDROL_F31_1"/>
    <property type="match status" value="1"/>
</dbReference>
<dbReference type="GO" id="GO:0000272">
    <property type="term" value="P:polysaccharide catabolic process"/>
    <property type="evidence" value="ECO:0007669"/>
    <property type="project" value="UniProtKB-KW"/>
</dbReference>
<feature type="domain" description="Glycoside hydrolase family 31 TIM barrel" evidence="18">
    <location>
        <begin position="274"/>
        <end position="675"/>
    </location>
</feature>
<dbReference type="InterPro" id="IPR000322">
    <property type="entry name" value="Glyco_hydro_31_TIM"/>
</dbReference>
<keyword evidence="10" id="KW-0119">Carbohydrate metabolism</keyword>
<sequence length="897" mass="98971">MYPRAALKFALLAQLASLASATYSDPKVLDACPGYQAKNVFNYGHKLTADLVLGGTACNVFGNDTEKLKLEVTYENKDRIHVKITDPATNRYEVPEEVLSRPKADLSAGPQTSNILFNYTASPFSFSVYRAKTHEVLFSTASHPIIFEPQYLRVKTNLPANANIYGLGEHSDSFRLPTHNYTRTMWSRDAYGLPQGQNLYGNHPIYFEHRTTGTHGVFLLNSNGMDIKLDDTEGTGTTLEYNVIGGVLDFYFLAGSESDPTELVRQYADVVGTPAEVPYWSFGFHQCRFGYANYIDVSQVITNYAAAGIPLETMWTDIDYMDRRRVFTVDPQYFPLNRVREIVDYLHAHDQKYILMTDPAIAYAPGEGYGTFDRGTAADVWLKAANGSSPFLGAVWPGVTVFPDWFHPMAQTFWNNEFNLFYNPVSGIDIDGVWIDMNEPASFCNYPCTDPFAQARQQNLPPPRTSSPPDPNTPIFGEAPPSVRKRASAPDHSKDNVQSPPYAIANHAGSGALSDRTAYTDARHANGLIEYDTHNLYGHMMSTTTQGAMAARRPGLKTLVITRSTFAGSGAKVGKWLGDNLSTWSQYKSSIAGILGMAGIYQVPMVGADICGFGGNTNENMCARWAMLGAFYPFMRNHADLSAISQEFYRWPTTAQAARNALDTRYRLLDYLYTAFHQAKKDGSPVLRPLWYAFPKDTNTFAIDSQFFFGPSVLISPVIDADSTSVDVYYPHELFYDFHTLAPTTGGSSVHLTNVNFTSIPVSIMGGAVLPLRTQGQYTTTALRKTDFELVVAPSLADGRAHGSLYLDDGVSVVPLMHTSVSFAYEKGRLNVQGWYGYATGVNVSRVRFANTKSAPKSVTLNGKTVAANKVAFDSSTGVLDVTLGISFKSSFVVELH</sequence>
<dbReference type="Gene3D" id="2.60.40.1180">
    <property type="entry name" value="Golgi alpha-mannosidase II"/>
    <property type="match status" value="2"/>
</dbReference>
<evidence type="ECO:0000256" key="3">
    <source>
        <dbReference type="ARBA" id="ARBA00007806"/>
    </source>
</evidence>
<dbReference type="PANTHER" id="PTHR22762">
    <property type="entry name" value="ALPHA-GLUCOSIDASE"/>
    <property type="match status" value="1"/>
</dbReference>
<dbReference type="SUPFAM" id="SSF51011">
    <property type="entry name" value="Glycosyl hydrolase domain"/>
    <property type="match status" value="1"/>
</dbReference>
<reference evidence="21 22" key="1">
    <citation type="journal article" date="2015" name="Sci. Rep.">
        <title>Chromosome-level genome map provides insights into diverse defense mechanisms in the medicinal fungus Ganoderma sinense.</title>
        <authorList>
            <person name="Zhu Y."/>
            <person name="Xu J."/>
            <person name="Sun C."/>
            <person name="Zhou S."/>
            <person name="Xu H."/>
            <person name="Nelson D.R."/>
            <person name="Qian J."/>
            <person name="Song J."/>
            <person name="Luo H."/>
            <person name="Xiang L."/>
            <person name="Li Y."/>
            <person name="Xu Z."/>
            <person name="Ji A."/>
            <person name="Wang L."/>
            <person name="Lu S."/>
            <person name="Hayward A."/>
            <person name="Sun W."/>
            <person name="Li X."/>
            <person name="Schwartz D.C."/>
            <person name="Wang Y."/>
            <person name="Chen S."/>
        </authorList>
    </citation>
    <scope>NUCLEOTIDE SEQUENCE [LARGE SCALE GENOMIC DNA]</scope>
    <source>
        <strain evidence="21 22">ZZ0214-1</strain>
    </source>
</reference>
<evidence type="ECO:0000256" key="13">
    <source>
        <dbReference type="ARBA" id="ARBA00023326"/>
    </source>
</evidence>
<dbReference type="GO" id="GO:0030246">
    <property type="term" value="F:carbohydrate binding"/>
    <property type="evidence" value="ECO:0007669"/>
    <property type="project" value="InterPro"/>
</dbReference>
<organism evidence="21 22">
    <name type="scientific">Ganoderma sinense ZZ0214-1</name>
    <dbReference type="NCBI Taxonomy" id="1077348"/>
    <lineage>
        <taxon>Eukaryota</taxon>
        <taxon>Fungi</taxon>
        <taxon>Dikarya</taxon>
        <taxon>Basidiomycota</taxon>
        <taxon>Agaricomycotina</taxon>
        <taxon>Agaricomycetes</taxon>
        <taxon>Polyporales</taxon>
        <taxon>Polyporaceae</taxon>
        <taxon>Ganoderma</taxon>
    </lineage>
</organism>
<dbReference type="CDD" id="cd14752">
    <property type="entry name" value="GH31_N"/>
    <property type="match status" value="1"/>
</dbReference>
<evidence type="ECO:0000259" key="20">
    <source>
        <dbReference type="Pfam" id="PF21365"/>
    </source>
</evidence>
<evidence type="ECO:0000256" key="16">
    <source>
        <dbReference type="SAM" id="MobiDB-lite"/>
    </source>
</evidence>
<accession>A0A2G8SHJ5</accession>
<feature type="signal peptide" evidence="17">
    <location>
        <begin position="1"/>
        <end position="21"/>
    </location>
</feature>
<proteinExistence type="inferred from homology"/>
<dbReference type="InterPro" id="IPR025887">
    <property type="entry name" value="Glyco_hydro_31_N_dom"/>
</dbReference>
<evidence type="ECO:0000256" key="1">
    <source>
        <dbReference type="ARBA" id="ARBA00000448"/>
    </source>
</evidence>
<dbReference type="Pfam" id="PF21365">
    <property type="entry name" value="Glyco_hydro_31_3rd"/>
    <property type="match status" value="1"/>
</dbReference>
<protein>
    <recommendedName>
        <fullName evidence="5">Probable alpha/beta-glucosidase agdC</fullName>
        <ecNumber evidence="4">3.2.1.21</ecNumber>
    </recommendedName>
</protein>
<feature type="region of interest" description="Disordered" evidence="16">
    <location>
        <begin position="454"/>
        <end position="508"/>
    </location>
</feature>
<keyword evidence="7 17" id="KW-0732">Signal</keyword>
<dbReference type="InterPro" id="IPR030458">
    <property type="entry name" value="Glyco_hydro_31_AS"/>
</dbReference>
<dbReference type="SUPFAM" id="SSF51445">
    <property type="entry name" value="(Trans)glycosidases"/>
    <property type="match status" value="1"/>
</dbReference>
<dbReference type="AlphaFoldDB" id="A0A2G8SHJ5"/>
<dbReference type="InterPro" id="IPR013780">
    <property type="entry name" value="Glyco_hydro_b"/>
</dbReference>
<dbReference type="GO" id="GO:0008422">
    <property type="term" value="F:beta-glucosidase activity"/>
    <property type="evidence" value="ECO:0007669"/>
    <property type="project" value="UniProtKB-EC"/>
</dbReference>
<keyword evidence="8 15" id="KW-0378">Hydrolase</keyword>
<dbReference type="Gene3D" id="2.60.40.1760">
    <property type="entry name" value="glycosyl hydrolase (family 31)"/>
    <property type="match status" value="1"/>
</dbReference>
<keyword evidence="9" id="KW-0325">Glycoprotein</keyword>
<dbReference type="InterPro" id="IPR011013">
    <property type="entry name" value="Gal_mutarotase_sf_dom"/>
</dbReference>
<dbReference type="Pfam" id="PF01055">
    <property type="entry name" value="Glyco_hydro_31_2nd"/>
    <property type="match status" value="1"/>
</dbReference>
<feature type="chain" id="PRO_5013688184" description="Probable alpha/beta-glucosidase agdC" evidence="17">
    <location>
        <begin position="22"/>
        <end position="897"/>
    </location>
</feature>
<comment type="function">
    <text evidence="14">Glucosidase involved in the degradation of cellulosic biomass. Has both alpha- and beta-glucosidase activity.</text>
</comment>
<evidence type="ECO:0000256" key="11">
    <source>
        <dbReference type="ARBA" id="ARBA00023295"/>
    </source>
</evidence>
<gene>
    <name evidence="21" type="ORF">GSI_04637</name>
</gene>
<dbReference type="InterPro" id="IPR017853">
    <property type="entry name" value="GH"/>
</dbReference>
<evidence type="ECO:0000259" key="18">
    <source>
        <dbReference type="Pfam" id="PF01055"/>
    </source>
</evidence>
<evidence type="ECO:0000259" key="19">
    <source>
        <dbReference type="Pfam" id="PF13802"/>
    </source>
</evidence>
<evidence type="ECO:0000256" key="8">
    <source>
        <dbReference type="ARBA" id="ARBA00022801"/>
    </source>
</evidence>
<dbReference type="GO" id="GO:0071555">
    <property type="term" value="P:cell wall organization"/>
    <property type="evidence" value="ECO:0007669"/>
    <property type="project" value="UniProtKB-KW"/>
</dbReference>
<dbReference type="OrthoDB" id="5839090at2759"/>
<evidence type="ECO:0000256" key="9">
    <source>
        <dbReference type="ARBA" id="ARBA00023180"/>
    </source>
</evidence>
<dbReference type="EC" id="3.2.1.21" evidence="4"/>
<dbReference type="STRING" id="1077348.A0A2G8SHJ5"/>
<name>A0A2G8SHJ5_9APHY</name>
<keyword evidence="12" id="KW-0961">Cell wall biogenesis/degradation</keyword>
<evidence type="ECO:0000256" key="5">
    <source>
        <dbReference type="ARBA" id="ARBA00014002"/>
    </source>
</evidence>
<evidence type="ECO:0000256" key="2">
    <source>
        <dbReference type="ARBA" id="ARBA00004613"/>
    </source>
</evidence>
<keyword evidence="13" id="KW-0624">Polysaccharide degradation</keyword>
<evidence type="ECO:0000256" key="4">
    <source>
        <dbReference type="ARBA" id="ARBA00012744"/>
    </source>
</evidence>
<dbReference type="EMBL" id="AYKW01000008">
    <property type="protein sequence ID" value="PIL33187.1"/>
    <property type="molecule type" value="Genomic_DNA"/>
</dbReference>
<keyword evidence="22" id="KW-1185">Reference proteome</keyword>
<dbReference type="Pfam" id="PF13802">
    <property type="entry name" value="Gal_mutarotas_2"/>
    <property type="match status" value="1"/>
</dbReference>
<dbReference type="CDD" id="cd06602">
    <property type="entry name" value="GH31_MGAM_SI_GAA"/>
    <property type="match status" value="1"/>
</dbReference>
<feature type="compositionally biased region" description="Pro residues" evidence="16">
    <location>
        <begin position="460"/>
        <end position="472"/>
    </location>
</feature>
<evidence type="ECO:0000256" key="7">
    <source>
        <dbReference type="ARBA" id="ARBA00022729"/>
    </source>
</evidence>
<dbReference type="Gene3D" id="3.20.20.80">
    <property type="entry name" value="Glycosidases"/>
    <property type="match status" value="1"/>
</dbReference>